<dbReference type="Proteomes" id="UP000632138">
    <property type="component" value="Unassembled WGS sequence"/>
</dbReference>
<dbReference type="SUPFAM" id="SSF81296">
    <property type="entry name" value="E set domains"/>
    <property type="match status" value="1"/>
</dbReference>
<gene>
    <name evidence="9" type="ORF">JIG36_26080</name>
</gene>
<evidence type="ECO:0000313" key="9">
    <source>
        <dbReference type="EMBL" id="MBM2619030.1"/>
    </source>
</evidence>
<keyword evidence="10" id="KW-1185">Reference proteome</keyword>
<dbReference type="InterPro" id="IPR007348">
    <property type="entry name" value="CopC_dom"/>
</dbReference>
<name>A0ABS2AGT2_9ACTN</name>
<reference evidence="9 10" key="1">
    <citation type="submission" date="2021-01" db="EMBL/GenBank/DDBJ databases">
        <title>Actinoplanes sp. nov. LDG1-06 isolated from lichen.</title>
        <authorList>
            <person name="Saeng-In P."/>
            <person name="Phongsopitanun W."/>
            <person name="Kanchanasin P."/>
            <person name="Yuki M."/>
            <person name="Kudo T."/>
            <person name="Ohkuma M."/>
            <person name="Tanasupawat S."/>
        </authorList>
    </citation>
    <scope>NUCLEOTIDE SEQUENCE [LARGE SCALE GENOMIC DNA]</scope>
    <source>
        <strain evidence="9 10">LDG1-06</strain>
    </source>
</reference>
<dbReference type="InterPro" id="IPR014756">
    <property type="entry name" value="Ig_E-set"/>
</dbReference>
<evidence type="ECO:0000256" key="6">
    <source>
        <dbReference type="SAM" id="Phobius"/>
    </source>
</evidence>
<evidence type="ECO:0000259" key="8">
    <source>
        <dbReference type="Pfam" id="PF04234"/>
    </source>
</evidence>
<sequence>MTKPVTRLLVALAAVLAVLLPGAPALAHNALAEATPAKGSTVKKAPTSVKLKFLQKLNPEYTTIAVSSGSTKIDASDPEVAGATGTITFEPLANGAYTVAYRVVSQDGHTVQGSYKFTVADPAATAAPSSEPAPAPDESLVEVPPTATSAAPSAPAADLASAESDDSGNTTMFVVIGAIVVALLAFAGFLFARNRRAG</sequence>
<comment type="caution">
    <text evidence="9">The sequence shown here is derived from an EMBL/GenBank/DDBJ whole genome shotgun (WGS) entry which is preliminary data.</text>
</comment>
<evidence type="ECO:0000256" key="3">
    <source>
        <dbReference type="ARBA" id="ARBA00022729"/>
    </source>
</evidence>
<keyword evidence="4" id="KW-0186">Copper</keyword>
<dbReference type="Pfam" id="PF04234">
    <property type="entry name" value="CopC"/>
    <property type="match status" value="1"/>
</dbReference>
<dbReference type="InterPro" id="IPR032694">
    <property type="entry name" value="CopC/D"/>
</dbReference>
<keyword evidence="6" id="KW-0472">Membrane</keyword>
<dbReference type="PANTHER" id="PTHR34820:SF4">
    <property type="entry name" value="INNER MEMBRANE PROTEIN YEBZ"/>
    <property type="match status" value="1"/>
</dbReference>
<feature type="transmembrane region" description="Helical" evidence="6">
    <location>
        <begin position="172"/>
        <end position="192"/>
    </location>
</feature>
<dbReference type="RefSeq" id="WP_203379045.1">
    <property type="nucleotide sequence ID" value="NZ_JAENHP010000009.1"/>
</dbReference>
<feature type="domain" description="CopC" evidence="8">
    <location>
        <begin position="28"/>
        <end position="119"/>
    </location>
</feature>
<comment type="subcellular location">
    <subcellularLocation>
        <location evidence="1">Cell envelope</location>
    </subcellularLocation>
</comment>
<proteinExistence type="predicted"/>
<protein>
    <submittedName>
        <fullName evidence="9">Copper resistance protein CopC</fullName>
    </submittedName>
</protein>
<accession>A0ABS2AGT2</accession>
<dbReference type="InterPro" id="IPR014755">
    <property type="entry name" value="Cu-Rt/internalin_Ig-like"/>
</dbReference>
<evidence type="ECO:0000256" key="4">
    <source>
        <dbReference type="ARBA" id="ARBA00023008"/>
    </source>
</evidence>
<evidence type="ECO:0000256" key="5">
    <source>
        <dbReference type="SAM" id="MobiDB-lite"/>
    </source>
</evidence>
<feature type="signal peptide" evidence="7">
    <location>
        <begin position="1"/>
        <end position="27"/>
    </location>
</feature>
<evidence type="ECO:0000256" key="1">
    <source>
        <dbReference type="ARBA" id="ARBA00004196"/>
    </source>
</evidence>
<feature type="chain" id="PRO_5046542944" evidence="7">
    <location>
        <begin position="28"/>
        <end position="198"/>
    </location>
</feature>
<dbReference type="EMBL" id="JAENHP010000009">
    <property type="protein sequence ID" value="MBM2619030.1"/>
    <property type="molecule type" value="Genomic_DNA"/>
</dbReference>
<evidence type="ECO:0000256" key="2">
    <source>
        <dbReference type="ARBA" id="ARBA00022723"/>
    </source>
</evidence>
<dbReference type="PANTHER" id="PTHR34820">
    <property type="entry name" value="INNER MEMBRANE PROTEIN YEBZ"/>
    <property type="match status" value="1"/>
</dbReference>
<evidence type="ECO:0000256" key="7">
    <source>
        <dbReference type="SAM" id="SignalP"/>
    </source>
</evidence>
<dbReference type="Gene3D" id="2.60.40.1220">
    <property type="match status" value="1"/>
</dbReference>
<keyword evidence="6" id="KW-1133">Transmembrane helix</keyword>
<keyword evidence="6" id="KW-0812">Transmembrane</keyword>
<feature type="region of interest" description="Disordered" evidence="5">
    <location>
        <begin position="125"/>
        <end position="163"/>
    </location>
</feature>
<keyword evidence="2" id="KW-0479">Metal-binding</keyword>
<evidence type="ECO:0000313" key="10">
    <source>
        <dbReference type="Proteomes" id="UP000632138"/>
    </source>
</evidence>
<feature type="compositionally biased region" description="Low complexity" evidence="5">
    <location>
        <begin position="125"/>
        <end position="162"/>
    </location>
</feature>
<organism evidence="9 10">
    <name type="scientific">Paractinoplanes ovalisporus</name>
    <dbReference type="NCBI Taxonomy" id="2810368"/>
    <lineage>
        <taxon>Bacteria</taxon>
        <taxon>Bacillati</taxon>
        <taxon>Actinomycetota</taxon>
        <taxon>Actinomycetes</taxon>
        <taxon>Micromonosporales</taxon>
        <taxon>Micromonosporaceae</taxon>
        <taxon>Paractinoplanes</taxon>
    </lineage>
</organism>
<keyword evidence="3 7" id="KW-0732">Signal</keyword>